<organism evidence="1 2">
    <name type="scientific">Dictyocaulus viviparus</name>
    <name type="common">Bovine lungworm</name>
    <dbReference type="NCBI Taxonomy" id="29172"/>
    <lineage>
        <taxon>Eukaryota</taxon>
        <taxon>Metazoa</taxon>
        <taxon>Ecdysozoa</taxon>
        <taxon>Nematoda</taxon>
        <taxon>Chromadorea</taxon>
        <taxon>Rhabditida</taxon>
        <taxon>Rhabditina</taxon>
        <taxon>Rhabditomorpha</taxon>
        <taxon>Strongyloidea</taxon>
        <taxon>Metastrongylidae</taxon>
        <taxon>Dictyocaulus</taxon>
    </lineage>
</organism>
<proteinExistence type="predicted"/>
<reference evidence="1 2" key="1">
    <citation type="submission" date="2013-11" db="EMBL/GenBank/DDBJ databases">
        <title>Draft genome of the bovine lungworm Dictyocaulus viviparus.</title>
        <authorList>
            <person name="Mitreva M."/>
        </authorList>
    </citation>
    <scope>NUCLEOTIDE SEQUENCE [LARGE SCALE GENOMIC DNA]</scope>
    <source>
        <strain evidence="1 2">HannoverDv2000</strain>
    </source>
</reference>
<evidence type="ECO:0000313" key="1">
    <source>
        <dbReference type="EMBL" id="KJH46650.1"/>
    </source>
</evidence>
<dbReference type="AlphaFoldDB" id="A0A0D8XQ25"/>
<reference evidence="2" key="2">
    <citation type="journal article" date="2016" name="Sci. Rep.">
        <title>Dictyocaulus viviparus genome, variome and transcriptome elucidate lungworm biology and support future intervention.</title>
        <authorList>
            <person name="McNulty S.N."/>
            <person name="Strube C."/>
            <person name="Rosa B.A."/>
            <person name="Martin J.C."/>
            <person name="Tyagi R."/>
            <person name="Choi Y.J."/>
            <person name="Wang Q."/>
            <person name="Hallsworth Pepin K."/>
            <person name="Zhang X."/>
            <person name="Ozersky P."/>
            <person name="Wilson R.K."/>
            <person name="Sternberg P.W."/>
            <person name="Gasser R.B."/>
            <person name="Mitreva M."/>
        </authorList>
    </citation>
    <scope>NUCLEOTIDE SEQUENCE [LARGE SCALE GENOMIC DNA]</scope>
    <source>
        <strain evidence="2">HannoverDv2000</strain>
    </source>
</reference>
<sequence length="94" mass="10579">MHDERSHTSVAPHRGFNTKAREVLIGEADIHHISLTKRSTSEVDLRRRFVGLKKSQTTCISSSPKKLYSSCSSQDERESHIRISSTIATLTIND</sequence>
<name>A0A0D8XQ25_DICVI</name>
<evidence type="ECO:0000313" key="2">
    <source>
        <dbReference type="Proteomes" id="UP000053766"/>
    </source>
</evidence>
<dbReference type="Proteomes" id="UP000053766">
    <property type="component" value="Unassembled WGS sequence"/>
</dbReference>
<gene>
    <name evidence="1" type="ORF">DICVIV_07304</name>
</gene>
<dbReference type="OrthoDB" id="5803277at2759"/>
<protein>
    <submittedName>
        <fullName evidence="1">Uncharacterized protein</fullName>
    </submittedName>
</protein>
<dbReference type="EMBL" id="KN716342">
    <property type="protein sequence ID" value="KJH46650.1"/>
    <property type="molecule type" value="Genomic_DNA"/>
</dbReference>
<accession>A0A0D8XQ25</accession>
<keyword evidence="2" id="KW-1185">Reference proteome</keyword>